<organism evidence="12 13">
    <name type="scientific">Oricola thermophila</name>
    <dbReference type="NCBI Taxonomy" id="2742145"/>
    <lineage>
        <taxon>Bacteria</taxon>
        <taxon>Pseudomonadati</taxon>
        <taxon>Pseudomonadota</taxon>
        <taxon>Alphaproteobacteria</taxon>
        <taxon>Hyphomicrobiales</taxon>
        <taxon>Ahrensiaceae</taxon>
        <taxon>Oricola</taxon>
    </lineage>
</organism>
<evidence type="ECO:0000256" key="7">
    <source>
        <dbReference type="ARBA" id="ARBA00023136"/>
    </source>
</evidence>
<keyword evidence="13" id="KW-1185">Reference proteome</keyword>
<comment type="function">
    <text evidence="9">Part of the tripartite ATP-independent periplasmic (TRAP) transport system.</text>
</comment>
<accession>A0A6N1VDT5</accession>
<reference evidence="12 13" key="1">
    <citation type="submission" date="2020-06" db="EMBL/GenBank/DDBJ databases">
        <title>Oricola thermophila sp. nov. isolated from a tidal sediments.</title>
        <authorList>
            <person name="Kwon K.K."/>
            <person name="Yang S.-H."/>
            <person name="Park M.-J."/>
        </authorList>
    </citation>
    <scope>NUCLEOTIDE SEQUENCE [LARGE SCALE GENOMIC DNA]</scope>
    <source>
        <strain evidence="12 13">MEBiC13590</strain>
    </source>
</reference>
<comment type="subcellular location">
    <subcellularLocation>
        <location evidence="1 9">Cell inner membrane</location>
        <topology evidence="1 9">Multi-pass membrane protein</topology>
    </subcellularLocation>
</comment>
<dbReference type="Pfam" id="PF04290">
    <property type="entry name" value="DctQ"/>
    <property type="match status" value="1"/>
</dbReference>
<evidence type="ECO:0000256" key="8">
    <source>
        <dbReference type="ARBA" id="ARBA00038436"/>
    </source>
</evidence>
<evidence type="ECO:0000256" key="1">
    <source>
        <dbReference type="ARBA" id="ARBA00004429"/>
    </source>
</evidence>
<sequence length="177" mass="19490">MLTILCKISRGIEKGLEFLLIAALTLMTAIVLAGVFFRYVLERPLVFSFEASTILFAWIVFLGSFLAYKDRFHLGVRIIDGYLSVRGRRILAAVRNLVILLVSLYLADKSWDLAMRAGQRVPSLQVSVRIFYIAMPIGFALMAVLSAVRSVTALRGSDDPPDDDETNSGDGEAPACS</sequence>
<keyword evidence="6 9" id="KW-1133">Transmembrane helix</keyword>
<feature type="transmembrane region" description="Helical" evidence="9">
    <location>
        <begin position="127"/>
        <end position="148"/>
    </location>
</feature>
<dbReference type="KEGG" id="orm:HTY61_11820"/>
<evidence type="ECO:0000256" key="4">
    <source>
        <dbReference type="ARBA" id="ARBA00022519"/>
    </source>
</evidence>
<dbReference type="GO" id="GO:0015740">
    <property type="term" value="P:C4-dicarboxylate transport"/>
    <property type="evidence" value="ECO:0007669"/>
    <property type="project" value="TreeGrafter"/>
</dbReference>
<evidence type="ECO:0000256" key="6">
    <source>
        <dbReference type="ARBA" id="ARBA00022989"/>
    </source>
</evidence>
<evidence type="ECO:0000256" key="3">
    <source>
        <dbReference type="ARBA" id="ARBA00022475"/>
    </source>
</evidence>
<evidence type="ECO:0000259" key="11">
    <source>
        <dbReference type="Pfam" id="PF04290"/>
    </source>
</evidence>
<comment type="similarity">
    <text evidence="8 9">Belongs to the TRAP transporter small permease family.</text>
</comment>
<comment type="subunit">
    <text evidence="9">The complex comprises the extracytoplasmic solute receptor protein and the two transmembrane proteins.</text>
</comment>
<protein>
    <recommendedName>
        <fullName evidence="9">TRAP transporter small permease protein</fullName>
    </recommendedName>
</protein>
<proteinExistence type="inferred from homology"/>
<evidence type="ECO:0000313" key="12">
    <source>
        <dbReference type="EMBL" id="QKV19090.1"/>
    </source>
</evidence>
<dbReference type="InterPro" id="IPR055348">
    <property type="entry name" value="DctQ"/>
</dbReference>
<dbReference type="InterPro" id="IPR007387">
    <property type="entry name" value="TRAP_DctQ"/>
</dbReference>
<dbReference type="PANTHER" id="PTHR35011">
    <property type="entry name" value="2,3-DIKETO-L-GULONATE TRAP TRANSPORTER SMALL PERMEASE PROTEIN YIAM"/>
    <property type="match status" value="1"/>
</dbReference>
<evidence type="ECO:0000313" key="13">
    <source>
        <dbReference type="Proteomes" id="UP000509367"/>
    </source>
</evidence>
<dbReference type="EMBL" id="CP054836">
    <property type="protein sequence ID" value="QKV19090.1"/>
    <property type="molecule type" value="Genomic_DNA"/>
</dbReference>
<evidence type="ECO:0000256" key="10">
    <source>
        <dbReference type="SAM" id="MobiDB-lite"/>
    </source>
</evidence>
<feature type="transmembrane region" description="Helical" evidence="9">
    <location>
        <begin position="47"/>
        <end position="68"/>
    </location>
</feature>
<dbReference type="PANTHER" id="PTHR35011:SF2">
    <property type="entry name" value="2,3-DIKETO-L-GULONATE TRAP TRANSPORTER SMALL PERMEASE PROTEIN YIAM"/>
    <property type="match status" value="1"/>
</dbReference>
<feature type="transmembrane region" description="Helical" evidence="9">
    <location>
        <begin position="18"/>
        <end position="41"/>
    </location>
</feature>
<dbReference type="GO" id="GO:0005886">
    <property type="term" value="C:plasma membrane"/>
    <property type="evidence" value="ECO:0007669"/>
    <property type="project" value="UniProtKB-SubCell"/>
</dbReference>
<evidence type="ECO:0000256" key="9">
    <source>
        <dbReference type="RuleBase" id="RU369079"/>
    </source>
</evidence>
<feature type="transmembrane region" description="Helical" evidence="9">
    <location>
        <begin position="89"/>
        <end position="107"/>
    </location>
</feature>
<name>A0A6N1VDT5_9HYPH</name>
<feature type="region of interest" description="Disordered" evidence="10">
    <location>
        <begin position="154"/>
        <end position="177"/>
    </location>
</feature>
<dbReference type="GO" id="GO:0022857">
    <property type="term" value="F:transmembrane transporter activity"/>
    <property type="evidence" value="ECO:0007669"/>
    <property type="project" value="UniProtKB-UniRule"/>
</dbReference>
<keyword evidence="4 9" id="KW-0997">Cell inner membrane</keyword>
<keyword evidence="7 9" id="KW-0472">Membrane</keyword>
<evidence type="ECO:0000256" key="2">
    <source>
        <dbReference type="ARBA" id="ARBA00022448"/>
    </source>
</evidence>
<keyword evidence="2 9" id="KW-0813">Transport</keyword>
<gene>
    <name evidence="12" type="ORF">HTY61_11820</name>
</gene>
<dbReference type="RefSeq" id="WP_175276982.1">
    <property type="nucleotide sequence ID" value="NZ_CP054836.1"/>
</dbReference>
<keyword evidence="3" id="KW-1003">Cell membrane</keyword>
<dbReference type="AlphaFoldDB" id="A0A6N1VDT5"/>
<feature type="domain" description="Tripartite ATP-independent periplasmic transporters DctQ component" evidence="11">
    <location>
        <begin position="27"/>
        <end position="155"/>
    </location>
</feature>
<dbReference type="Proteomes" id="UP000509367">
    <property type="component" value="Chromosome"/>
</dbReference>
<keyword evidence="5 9" id="KW-0812">Transmembrane</keyword>
<evidence type="ECO:0000256" key="5">
    <source>
        <dbReference type="ARBA" id="ARBA00022692"/>
    </source>
</evidence>